<accession>A0A0F9KA16</accession>
<protein>
    <submittedName>
        <fullName evidence="1">Uncharacterized protein</fullName>
    </submittedName>
</protein>
<feature type="non-terminal residue" evidence="1">
    <location>
        <position position="66"/>
    </location>
</feature>
<dbReference type="AlphaFoldDB" id="A0A0F9KA16"/>
<proteinExistence type="predicted"/>
<reference evidence="1" key="1">
    <citation type="journal article" date="2015" name="Nature">
        <title>Complex archaea that bridge the gap between prokaryotes and eukaryotes.</title>
        <authorList>
            <person name="Spang A."/>
            <person name="Saw J.H."/>
            <person name="Jorgensen S.L."/>
            <person name="Zaremba-Niedzwiedzka K."/>
            <person name="Martijn J."/>
            <person name="Lind A.E."/>
            <person name="van Eijk R."/>
            <person name="Schleper C."/>
            <person name="Guy L."/>
            <person name="Ettema T.J."/>
        </authorList>
    </citation>
    <scope>NUCLEOTIDE SEQUENCE</scope>
</reference>
<evidence type="ECO:0000313" key="1">
    <source>
        <dbReference type="EMBL" id="KKM78773.1"/>
    </source>
</evidence>
<gene>
    <name evidence="1" type="ORF">LCGC14_1356510</name>
</gene>
<name>A0A0F9KA16_9ZZZZ</name>
<dbReference type="EMBL" id="LAZR01008435">
    <property type="protein sequence ID" value="KKM78773.1"/>
    <property type="molecule type" value="Genomic_DNA"/>
</dbReference>
<organism evidence="1">
    <name type="scientific">marine sediment metagenome</name>
    <dbReference type="NCBI Taxonomy" id="412755"/>
    <lineage>
        <taxon>unclassified sequences</taxon>
        <taxon>metagenomes</taxon>
        <taxon>ecological metagenomes</taxon>
    </lineage>
</organism>
<sequence length="66" mass="7305">MTPEQAMSVLVSAFRQQEIPQDTIDLYISKLRDINGPLLEATVNKLVETCPFFPTIAEIRLTAGGI</sequence>
<comment type="caution">
    <text evidence="1">The sequence shown here is derived from an EMBL/GenBank/DDBJ whole genome shotgun (WGS) entry which is preliminary data.</text>
</comment>